<dbReference type="Pfam" id="PF01329">
    <property type="entry name" value="Pterin_4a"/>
    <property type="match status" value="1"/>
</dbReference>
<evidence type="ECO:0000313" key="6">
    <source>
        <dbReference type="EMBL" id="WRL61825.1"/>
    </source>
</evidence>
<dbReference type="Gene3D" id="3.30.1360.20">
    <property type="entry name" value="Transcriptional coactivator/pterin dehydratase"/>
    <property type="match status" value="1"/>
</dbReference>
<keyword evidence="5" id="KW-0456">Lyase</keyword>
<protein>
    <recommendedName>
        <fullName evidence="4">Putative pterin-4-alpha-carbinolamine dehydratase</fullName>
        <ecNumber evidence="3">4.2.1.96</ecNumber>
    </recommendedName>
</protein>
<accession>A0ABZ1AYE1</accession>
<dbReference type="SUPFAM" id="SSF55248">
    <property type="entry name" value="PCD-like"/>
    <property type="match status" value="1"/>
</dbReference>
<comment type="catalytic activity">
    <reaction evidence="1">
        <text>(4aS,6R)-4a-hydroxy-L-erythro-5,6,7,8-tetrahydrobiopterin = (6R)-L-erythro-6,7-dihydrobiopterin + H2O</text>
        <dbReference type="Rhea" id="RHEA:11920"/>
        <dbReference type="ChEBI" id="CHEBI:15377"/>
        <dbReference type="ChEBI" id="CHEBI:15642"/>
        <dbReference type="ChEBI" id="CHEBI:43120"/>
        <dbReference type="EC" id="4.2.1.96"/>
    </reaction>
</comment>
<dbReference type="EC" id="4.2.1.96" evidence="3"/>
<evidence type="ECO:0000256" key="5">
    <source>
        <dbReference type="ARBA" id="ARBA00023239"/>
    </source>
</evidence>
<comment type="similarity">
    <text evidence="2">Belongs to the pterin-4-alpha-carbinolamine dehydratase family.</text>
</comment>
<dbReference type="RefSeq" id="WP_324273185.1">
    <property type="nucleotide sequence ID" value="NZ_CP141261.1"/>
</dbReference>
<gene>
    <name evidence="6" type="ORF">U6N30_17025</name>
</gene>
<evidence type="ECO:0000256" key="4">
    <source>
        <dbReference type="ARBA" id="ARBA00021735"/>
    </source>
</evidence>
<proteinExistence type="inferred from homology"/>
<dbReference type="InterPro" id="IPR001533">
    <property type="entry name" value="Pterin_deHydtase"/>
</dbReference>
<evidence type="ECO:0000256" key="1">
    <source>
        <dbReference type="ARBA" id="ARBA00001554"/>
    </source>
</evidence>
<evidence type="ECO:0000256" key="3">
    <source>
        <dbReference type="ARBA" id="ARBA00013252"/>
    </source>
</evidence>
<evidence type="ECO:0000313" key="7">
    <source>
        <dbReference type="Proteomes" id="UP001324287"/>
    </source>
</evidence>
<reference evidence="6 7" key="1">
    <citation type="submission" date="2023-12" db="EMBL/GenBank/DDBJ databases">
        <title>Blastococcus brunescens sp. nov., an actonobacterium isolated from sandstone collected in sahara desert.</title>
        <authorList>
            <person name="Gtari M."/>
            <person name="Ghodhbane F."/>
        </authorList>
    </citation>
    <scope>NUCLEOTIDE SEQUENCE [LARGE SCALE GENOMIC DNA]</scope>
    <source>
        <strain evidence="6 7">BMG 8361</strain>
    </source>
</reference>
<name>A0ABZ1AYE1_9ACTN</name>
<sequence>MPIGLTPRLLGRDEIDRALGALEGWEGDEHRLRRVVVLPPERQRPLRDAVARAEQDMTHHARVEQSRDSITFEVWTHSLDRVTDMDVELARRIDAAVAAVGSSG</sequence>
<evidence type="ECO:0000256" key="2">
    <source>
        <dbReference type="ARBA" id="ARBA00006472"/>
    </source>
</evidence>
<organism evidence="6 7">
    <name type="scientific">Blastococcus brunescens</name>
    <dbReference type="NCBI Taxonomy" id="1564165"/>
    <lineage>
        <taxon>Bacteria</taxon>
        <taxon>Bacillati</taxon>
        <taxon>Actinomycetota</taxon>
        <taxon>Actinomycetes</taxon>
        <taxon>Geodermatophilales</taxon>
        <taxon>Geodermatophilaceae</taxon>
        <taxon>Blastococcus</taxon>
    </lineage>
</organism>
<dbReference type="InterPro" id="IPR036428">
    <property type="entry name" value="PCD_sf"/>
</dbReference>
<dbReference type="Proteomes" id="UP001324287">
    <property type="component" value="Chromosome"/>
</dbReference>
<dbReference type="EMBL" id="CP141261">
    <property type="protein sequence ID" value="WRL61825.1"/>
    <property type="molecule type" value="Genomic_DNA"/>
</dbReference>
<keyword evidence="7" id="KW-1185">Reference proteome</keyword>